<dbReference type="InterPro" id="IPR021255">
    <property type="entry name" value="DUF2807"/>
</dbReference>
<evidence type="ECO:0000313" key="2">
    <source>
        <dbReference type="EMBL" id="KVE28707.1"/>
    </source>
</evidence>
<dbReference type="Pfam" id="PF10988">
    <property type="entry name" value="DUF2807"/>
    <property type="match status" value="1"/>
</dbReference>
<organism evidence="2 3">
    <name type="scientific">Burkholderia singularis</name>
    <dbReference type="NCBI Taxonomy" id="1503053"/>
    <lineage>
        <taxon>Bacteria</taxon>
        <taxon>Pseudomonadati</taxon>
        <taxon>Pseudomonadota</taxon>
        <taxon>Betaproteobacteria</taxon>
        <taxon>Burkholderiales</taxon>
        <taxon>Burkholderiaceae</taxon>
        <taxon>Burkholderia</taxon>
        <taxon>pseudomallei group</taxon>
    </lineage>
</organism>
<feature type="domain" description="Putative auto-transporter adhesin head GIN" evidence="1">
    <location>
        <begin position="108"/>
        <end position="318"/>
    </location>
</feature>
<dbReference type="Gene3D" id="2.160.20.120">
    <property type="match status" value="1"/>
</dbReference>
<keyword evidence="3" id="KW-1185">Reference proteome</keyword>
<protein>
    <recommendedName>
        <fullName evidence="1">Putative auto-transporter adhesin head GIN domain-containing protein</fullName>
    </recommendedName>
</protein>
<comment type="caution">
    <text evidence="2">The sequence shown here is derived from an EMBL/GenBank/DDBJ whole genome shotgun (WGS) entry which is preliminary data.</text>
</comment>
<name>A0A103E5E8_9BURK</name>
<dbReference type="EMBL" id="LOWA01000018">
    <property type="protein sequence ID" value="KVE28707.1"/>
    <property type="molecule type" value="Genomic_DNA"/>
</dbReference>
<accession>A0A103E5E8</accession>
<evidence type="ECO:0000313" key="3">
    <source>
        <dbReference type="Proteomes" id="UP000062788"/>
    </source>
</evidence>
<sequence>MMQDSDRQAAVNVFVNQDGRNKKAPFGNMKKWVRALSLSAAIGALFMTAAPAARADIAVPVVIGGTWTTVSGSSIGQISPIVVGGQSNVNVIQGDGNLSQTSSPLNLAFTSVQANSSVTVRVTYGTSNVASISADSNILPYVSASVNSQGVLSVGLAPGNSYVLKNPVTVEVQTTNLNALTALNAASVNAQGFFGNPAGTVTIDAETAGKINLDLQQQQINNLTLKANASGSFNVADIGNVNQISANLSATGNGKISGNGPNASANITVTTAASFDSTGLPINSATVNASTTAQALVNARNVNATASLLGRIGYIGTPASLQQSTSLGGTIYQIR</sequence>
<gene>
    <name evidence="2" type="ORF">WS67_08295</name>
</gene>
<dbReference type="AlphaFoldDB" id="A0A103E5E8"/>
<reference evidence="2 3" key="1">
    <citation type="submission" date="2015-11" db="EMBL/GenBank/DDBJ databases">
        <title>Expanding the genomic diversity of Burkholderia species for the development of highly accurate diagnostics.</title>
        <authorList>
            <person name="Sahl J."/>
            <person name="Keim P."/>
            <person name="Wagner D."/>
        </authorList>
    </citation>
    <scope>NUCLEOTIDE SEQUENCE [LARGE SCALE GENOMIC DNA]</scope>
    <source>
        <strain evidence="2 3">TSV85</strain>
    </source>
</reference>
<dbReference type="Proteomes" id="UP000062788">
    <property type="component" value="Unassembled WGS sequence"/>
</dbReference>
<proteinExistence type="predicted"/>
<evidence type="ECO:0000259" key="1">
    <source>
        <dbReference type="Pfam" id="PF10988"/>
    </source>
</evidence>